<reference evidence="3 4" key="1">
    <citation type="submission" date="2016-10" db="EMBL/GenBank/DDBJ databases">
        <authorList>
            <person name="de Groot N.N."/>
        </authorList>
    </citation>
    <scope>NUCLEOTIDE SEQUENCE [LARGE SCALE GENOMIC DNA]</scope>
    <source>
        <strain evidence="3 4">DSM 19219</strain>
    </source>
</reference>
<dbReference type="STRING" id="574349.SAMN05443545_101656"/>
<dbReference type="InterPro" id="IPR011009">
    <property type="entry name" value="Kinase-like_dom_sf"/>
</dbReference>
<dbReference type="EMBL" id="FNNI01000001">
    <property type="protein sequence ID" value="SDW35130.1"/>
    <property type="molecule type" value="Genomic_DNA"/>
</dbReference>
<dbReference type="Proteomes" id="UP000198500">
    <property type="component" value="Unassembled WGS sequence"/>
</dbReference>
<accession>A0A1H2SU79</accession>
<dbReference type="SUPFAM" id="SSF56112">
    <property type="entry name" value="Protein kinase-like (PK-like)"/>
    <property type="match status" value="1"/>
</dbReference>
<feature type="domain" description="Aminoglycoside phosphotransferase" evidence="2">
    <location>
        <begin position="58"/>
        <end position="279"/>
    </location>
</feature>
<feature type="region of interest" description="Disordered" evidence="1">
    <location>
        <begin position="460"/>
        <end position="501"/>
    </location>
</feature>
<dbReference type="SUPFAM" id="SSF52540">
    <property type="entry name" value="P-loop containing nucleoside triphosphate hydrolases"/>
    <property type="match status" value="1"/>
</dbReference>
<dbReference type="RefSeq" id="WP_092568030.1">
    <property type="nucleotide sequence ID" value="NZ_BMXH01000001.1"/>
</dbReference>
<keyword evidence="4" id="KW-1185">Reference proteome</keyword>
<evidence type="ECO:0000313" key="4">
    <source>
        <dbReference type="Proteomes" id="UP000198500"/>
    </source>
</evidence>
<sequence length="524" mass="59759">MSSELLQALQDPQCYDHPVESFSLYETHISWVLLTGEYVYKIKKPVDFGFLNFSTLDRRKRFCEEEIRLNKRLASALYVDVVPVTGTPESPRLGGDGEPFEYAIRMRQFDNTQMLDKLHEEGRLTEAHMDELADQLADFHESLPSTQGECGTPEAVRADAEQNFEQIRPLLEDQAQLDQLDRLSAWNDKTFKQLESHISHRHQEGYVRECHGDLHLANITLYNGRATVFDCIEFSDGLRWIDTCNDLAFLLMDLEFRDAPELANRVLNRYLQLSGDYDCLPLMDYYKAYRATVRAKIALFTRGNPDLSDEEKQALLDKYQAYINLAEQYAEQRQRYLLATTGLSGSGKSWVSQHLSQSLNLIWLRSDIERKRLFGLKPMDNSHAQPELNIYTPEASRETYQRLATLADSALQAGYPVILDSAALHQAERDQLVRVAASRDLPYLLLDCKAPESELRQRLKHRGKTEADPSEADETVMEKQQTAAEPLSAEESDYSLDVDTTVPGVETELAGLIRERVAAEPVPA</sequence>
<dbReference type="Gene3D" id="3.40.50.300">
    <property type="entry name" value="P-loop containing nucleotide triphosphate hydrolases"/>
    <property type="match status" value="1"/>
</dbReference>
<dbReference type="PANTHER" id="PTHR43883:SF1">
    <property type="entry name" value="GLUCONOKINASE"/>
    <property type="match status" value="1"/>
</dbReference>
<dbReference type="InterPro" id="IPR002575">
    <property type="entry name" value="Aminoglycoside_PTrfase"/>
</dbReference>
<dbReference type="Pfam" id="PF13671">
    <property type="entry name" value="AAA_33"/>
    <property type="match status" value="1"/>
</dbReference>
<dbReference type="PANTHER" id="PTHR43883">
    <property type="entry name" value="SLR0207 PROTEIN"/>
    <property type="match status" value="1"/>
</dbReference>
<protein>
    <recommendedName>
        <fullName evidence="2">Aminoglycoside phosphotransferase domain-containing protein</fullName>
    </recommendedName>
</protein>
<dbReference type="Gene3D" id="3.90.1200.10">
    <property type="match status" value="1"/>
</dbReference>
<proteinExistence type="predicted"/>
<evidence type="ECO:0000313" key="3">
    <source>
        <dbReference type="EMBL" id="SDW35130.1"/>
    </source>
</evidence>
<dbReference type="AlphaFoldDB" id="A0A1H2SU79"/>
<dbReference type="OrthoDB" id="9810277at2"/>
<evidence type="ECO:0000256" key="1">
    <source>
        <dbReference type="SAM" id="MobiDB-lite"/>
    </source>
</evidence>
<evidence type="ECO:0000259" key="2">
    <source>
        <dbReference type="Pfam" id="PF01636"/>
    </source>
</evidence>
<dbReference type="Pfam" id="PF01636">
    <property type="entry name" value="APH"/>
    <property type="match status" value="1"/>
</dbReference>
<name>A0A1H2SU79_9GAMM</name>
<gene>
    <name evidence="3" type="ORF">SAMN05443545_101656</name>
</gene>
<organism evidence="3 4">
    <name type="scientific">Aidingimonas halophila</name>
    <dbReference type="NCBI Taxonomy" id="574349"/>
    <lineage>
        <taxon>Bacteria</taxon>
        <taxon>Pseudomonadati</taxon>
        <taxon>Pseudomonadota</taxon>
        <taxon>Gammaproteobacteria</taxon>
        <taxon>Oceanospirillales</taxon>
        <taxon>Halomonadaceae</taxon>
        <taxon>Aidingimonas</taxon>
    </lineage>
</organism>
<dbReference type="InterPro" id="IPR052732">
    <property type="entry name" value="Cell-binding_unc_protein"/>
</dbReference>
<dbReference type="InterPro" id="IPR027417">
    <property type="entry name" value="P-loop_NTPase"/>
</dbReference>